<dbReference type="AlphaFoldDB" id="A0A1L8WS36"/>
<dbReference type="EMBL" id="JXLB01000001">
    <property type="protein sequence ID" value="OJG83826.1"/>
    <property type="molecule type" value="Genomic_DNA"/>
</dbReference>
<sequence length="153" mass="17369">MPKFERNLQPKADEVFFCYLYNENKKGGRKMNVLKAIIGVIVFSGIALLSLRFYTQSSYDEVAGVLDQLNPLVPRGELYVKTKKPDKVNPRGTATYIQQGADKYGHKRTIEFSGLSVLKEARYLKIKNKGAYVETYEEVDKKSVPEKALAIIE</sequence>
<protein>
    <recommendedName>
        <fullName evidence="4">YxeA family protein</fullName>
    </recommendedName>
</protein>
<comment type="caution">
    <text evidence="2">The sequence shown here is derived from an EMBL/GenBank/DDBJ whole genome shotgun (WGS) entry which is preliminary data.</text>
</comment>
<accession>A0A1L8WS36</accession>
<dbReference type="SUPFAM" id="SSF159121">
    <property type="entry name" value="BC4932-like"/>
    <property type="match status" value="1"/>
</dbReference>
<keyword evidence="1" id="KW-0812">Transmembrane</keyword>
<evidence type="ECO:0008006" key="4">
    <source>
        <dbReference type="Google" id="ProtNLM"/>
    </source>
</evidence>
<dbReference type="PANTHER" id="PTHR36433:SF2">
    <property type="entry name" value="YXEA FAMILY PROTEIN"/>
    <property type="match status" value="1"/>
</dbReference>
<dbReference type="Gene3D" id="2.40.50.480">
    <property type="match status" value="1"/>
</dbReference>
<evidence type="ECO:0000313" key="2">
    <source>
        <dbReference type="EMBL" id="OJG83826.1"/>
    </source>
</evidence>
<evidence type="ECO:0000313" key="3">
    <source>
        <dbReference type="Proteomes" id="UP000182152"/>
    </source>
</evidence>
<dbReference type="NCBIfam" id="TIGR01655">
    <property type="entry name" value="yxeA_fam"/>
    <property type="match status" value="1"/>
</dbReference>
<evidence type="ECO:0000256" key="1">
    <source>
        <dbReference type="SAM" id="Phobius"/>
    </source>
</evidence>
<name>A0A1L8WS36_9ENTE</name>
<feature type="transmembrane region" description="Helical" evidence="1">
    <location>
        <begin position="33"/>
        <end position="54"/>
    </location>
</feature>
<organism evidence="2 3">
    <name type="scientific">Enterococcus ratti</name>
    <dbReference type="NCBI Taxonomy" id="150033"/>
    <lineage>
        <taxon>Bacteria</taxon>
        <taxon>Bacillati</taxon>
        <taxon>Bacillota</taxon>
        <taxon>Bacilli</taxon>
        <taxon>Lactobacillales</taxon>
        <taxon>Enterococcaceae</taxon>
        <taxon>Enterococcus</taxon>
    </lineage>
</organism>
<dbReference type="InterPro" id="IPR006542">
    <property type="entry name" value="DUF1093"/>
</dbReference>
<reference evidence="2 3" key="1">
    <citation type="submission" date="2014-12" db="EMBL/GenBank/DDBJ databases">
        <title>Draft genome sequences of 29 type strains of Enterococci.</title>
        <authorList>
            <person name="Zhong Z."/>
            <person name="Sun Z."/>
            <person name="Liu W."/>
            <person name="Zhang W."/>
            <person name="Zhang H."/>
        </authorList>
    </citation>
    <scope>NUCLEOTIDE SEQUENCE [LARGE SCALE GENOMIC DNA]</scope>
    <source>
        <strain evidence="2 3">DSM 15687</strain>
    </source>
</reference>
<dbReference type="InterPro" id="IPR036166">
    <property type="entry name" value="YxeA-like_sf"/>
</dbReference>
<gene>
    <name evidence="2" type="ORF">RV14_GL000003</name>
</gene>
<dbReference type="Proteomes" id="UP000182152">
    <property type="component" value="Unassembled WGS sequence"/>
</dbReference>
<dbReference type="Pfam" id="PF06486">
    <property type="entry name" value="DUF1093"/>
    <property type="match status" value="1"/>
</dbReference>
<dbReference type="PANTHER" id="PTHR36433">
    <property type="entry name" value="HYPOTHETICAL CYTOSOLIC PROTEIN"/>
    <property type="match status" value="1"/>
</dbReference>
<keyword evidence="3" id="KW-1185">Reference proteome</keyword>
<proteinExistence type="predicted"/>
<dbReference type="STRING" id="150033.RV14_GL000003"/>
<keyword evidence="1" id="KW-1133">Transmembrane helix</keyword>
<keyword evidence="1" id="KW-0472">Membrane</keyword>